<dbReference type="EMBL" id="AMPO01000009">
    <property type="protein sequence ID" value="EKF85138.1"/>
    <property type="molecule type" value="Genomic_DNA"/>
</dbReference>
<evidence type="ECO:0000313" key="2">
    <source>
        <dbReference type="Proteomes" id="UP000007360"/>
    </source>
</evidence>
<name>K2QXV3_METFP</name>
<protein>
    <submittedName>
        <fullName evidence="1">Uncharacterized protein</fullName>
    </submittedName>
</protein>
<gene>
    <name evidence="1" type="ORF">A994_09663</name>
</gene>
<keyword evidence="2" id="KW-1185">Reference proteome</keyword>
<sequence length="105" mass="11961">MKPFFMDNMYRGNNKQELFFETRFLVCFIENHLLNFTVPSYSINQFDYFLSQSPSFSASNKIKLSPSQTNPSLSQTSLYPSQTSSSLSQIKGISGLYPVIYFLGG</sequence>
<accession>K2QXV3</accession>
<dbReference type="AlphaFoldDB" id="K2QXV3"/>
<organism evidence="1 2">
    <name type="scientific">Methanobacterium formicicum (strain DSM 3637 / PP1)</name>
    <dbReference type="NCBI Taxonomy" id="1204725"/>
    <lineage>
        <taxon>Archaea</taxon>
        <taxon>Methanobacteriati</taxon>
        <taxon>Methanobacteriota</taxon>
        <taxon>Methanomada group</taxon>
        <taxon>Methanobacteria</taxon>
        <taxon>Methanobacteriales</taxon>
        <taxon>Methanobacteriaceae</taxon>
        <taxon>Methanobacterium</taxon>
    </lineage>
</organism>
<proteinExistence type="predicted"/>
<evidence type="ECO:0000313" key="1">
    <source>
        <dbReference type="EMBL" id="EKF85138.1"/>
    </source>
</evidence>
<reference evidence="1 2" key="1">
    <citation type="journal article" date="2012" name="J. Bacteriol.">
        <title>Draft genome sequence of Methanobacterium formicicum DSM 3637, an archaebacterium isolated from the methane producer amoeba Pelomyxa palustris.</title>
        <authorList>
            <person name="Gutierrez G."/>
        </authorList>
    </citation>
    <scope>NUCLEOTIDE SEQUENCE [LARGE SCALE GENOMIC DNA]</scope>
    <source>
        <strain evidence="2">DSM 3637 / PP1</strain>
    </source>
</reference>
<comment type="caution">
    <text evidence="1">The sequence shown here is derived from an EMBL/GenBank/DDBJ whole genome shotgun (WGS) entry which is preliminary data.</text>
</comment>
<dbReference type="Proteomes" id="UP000007360">
    <property type="component" value="Unassembled WGS sequence"/>
</dbReference>